<feature type="region of interest" description="Disordered" evidence="1">
    <location>
        <begin position="40"/>
        <end position="64"/>
    </location>
</feature>
<keyword evidence="3" id="KW-1185">Reference proteome</keyword>
<dbReference type="Proteomes" id="UP000244810">
    <property type="component" value="Unassembled WGS sequence"/>
</dbReference>
<organism evidence="2 3">
    <name type="scientific">Pararhodobacter aggregans</name>
    <dbReference type="NCBI Taxonomy" id="404875"/>
    <lineage>
        <taxon>Bacteria</taxon>
        <taxon>Pseudomonadati</taxon>
        <taxon>Pseudomonadota</taxon>
        <taxon>Alphaproteobacteria</taxon>
        <taxon>Rhodobacterales</taxon>
        <taxon>Paracoccaceae</taxon>
        <taxon>Pararhodobacter</taxon>
    </lineage>
</organism>
<comment type="caution">
    <text evidence="2">The sequence shown here is derived from an EMBL/GenBank/DDBJ whole genome shotgun (WGS) entry which is preliminary data.</text>
</comment>
<sequence>MGGLTKGTWVLVADGQKALFLRNDMDAQDPHLVVIRIEEQDNPADRGQATDRPGRMYDGGPGQRSALAETDFHQLAKERFADDLAEILYKQAHRGAFDRLVIVAPPPVLGDLRGKLHKEVASRVVAELDKTLTNHPLDKIEAMLKDELEKA</sequence>
<accession>A0A2T7UNY1</accession>
<evidence type="ECO:0000313" key="2">
    <source>
        <dbReference type="EMBL" id="PVE46356.1"/>
    </source>
</evidence>
<reference evidence="2 3" key="1">
    <citation type="journal article" date="2011" name="Syst. Appl. Microbiol.">
        <title>Defluviimonas denitrificans gen. nov., sp. nov., and Pararhodobacter aggregans gen. nov., sp. nov., non-phototrophic Rhodobacteraceae from the biofilter of a marine aquaculture.</title>
        <authorList>
            <person name="Foesel B.U."/>
            <person name="Drake H.L."/>
            <person name="Schramm A."/>
        </authorList>
    </citation>
    <scope>NUCLEOTIDE SEQUENCE [LARGE SCALE GENOMIC DNA]</scope>
    <source>
        <strain evidence="2 3">D1-19</strain>
    </source>
</reference>
<dbReference type="Pfam" id="PF18856">
    <property type="entry name" value="baeRF_family12"/>
    <property type="match status" value="1"/>
</dbReference>
<proteinExistence type="predicted"/>
<dbReference type="EMBL" id="QDDR01000009">
    <property type="protein sequence ID" value="PVE46356.1"/>
    <property type="molecule type" value="Genomic_DNA"/>
</dbReference>
<dbReference type="InterPro" id="IPR041374">
    <property type="entry name" value="BaeRF_family12"/>
</dbReference>
<gene>
    <name evidence="2" type="ORF">DDE23_17100</name>
</gene>
<evidence type="ECO:0000313" key="3">
    <source>
        <dbReference type="Proteomes" id="UP000244810"/>
    </source>
</evidence>
<evidence type="ECO:0000256" key="1">
    <source>
        <dbReference type="SAM" id="MobiDB-lite"/>
    </source>
</evidence>
<dbReference type="RefSeq" id="WP_107753316.1">
    <property type="nucleotide sequence ID" value="NZ_QBKF01000009.1"/>
</dbReference>
<dbReference type="OrthoDB" id="9812459at2"/>
<protein>
    <submittedName>
        <fullName evidence="2">Host attachment protein</fullName>
    </submittedName>
</protein>
<dbReference type="AlphaFoldDB" id="A0A2T7UNY1"/>
<name>A0A2T7UNY1_9RHOB</name>